<gene>
    <name evidence="3" type="ORF">FQY79_07120</name>
</gene>
<comment type="caution">
    <text evidence="3">The sequence shown here is derived from an EMBL/GenBank/DDBJ whole genome shotgun (WGS) entry which is preliminary data.</text>
</comment>
<dbReference type="EMBL" id="VOHE01000003">
    <property type="protein sequence ID" value="TWT19610.1"/>
    <property type="molecule type" value="Genomic_DNA"/>
</dbReference>
<dbReference type="InterPro" id="IPR007939">
    <property type="entry name" value="Cu-R_B_prcur"/>
</dbReference>
<protein>
    <submittedName>
        <fullName evidence="3">Copper resistance protein B</fullName>
    </submittedName>
</protein>
<dbReference type="Proteomes" id="UP000315949">
    <property type="component" value="Unassembled WGS sequence"/>
</dbReference>
<dbReference type="SUPFAM" id="SSF103515">
    <property type="entry name" value="Autotransporter"/>
    <property type="match status" value="1"/>
</dbReference>
<proteinExistence type="predicted"/>
<dbReference type="InterPro" id="IPR036709">
    <property type="entry name" value="Autotransporte_beta_dom_sf"/>
</dbReference>
<dbReference type="AlphaFoldDB" id="A0A5C5U2K7"/>
<name>A0A5C5U2K7_9GAMM</name>
<keyword evidence="2" id="KW-0732">Signal</keyword>
<dbReference type="OrthoDB" id="9778934at2"/>
<dbReference type="GO" id="GO:0009279">
    <property type="term" value="C:cell outer membrane"/>
    <property type="evidence" value="ECO:0007669"/>
    <property type="project" value="InterPro"/>
</dbReference>
<dbReference type="GO" id="GO:0006878">
    <property type="term" value="P:intracellular copper ion homeostasis"/>
    <property type="evidence" value="ECO:0007669"/>
    <property type="project" value="InterPro"/>
</dbReference>
<sequence length="345" mass="36504">MKRFAHAIAVTLLLGVAGQATARHSVHAAPPQHPPHDATPPPAADPRTATTCSPEHAAMGHCTPPATPTPPAPCSPGHAAMGHCTPAPAPAGCTPEHAAMGHCAPAAAMPREPVPPVTDVDRAAAFPVLAHAGMVHAPARYTRVTLHRLEGWEDDGQHGAAWDASASTGGDIHRLWLRGGGERAGGRTTASHVELQASRAVARWWDVFAGMRHDIRPGEPRTRAALGVRGLAPYMFEVSATAYLGAGGLSAELEAEYDLRFTNRLVLQPSLELELDARNDPARGTGRGLSTAEAGLRLRYEVTRRFAPYVGVVHERAFGATARARETVGGHARETRVVAGVRIWF</sequence>
<dbReference type="RefSeq" id="WP_146312177.1">
    <property type="nucleotide sequence ID" value="NZ_VOHE01000003.1"/>
</dbReference>
<feature type="region of interest" description="Disordered" evidence="1">
    <location>
        <begin position="23"/>
        <end position="52"/>
    </location>
</feature>
<feature type="chain" id="PRO_5022796430" evidence="2">
    <location>
        <begin position="23"/>
        <end position="345"/>
    </location>
</feature>
<reference evidence="3 4" key="1">
    <citation type="submission" date="2019-07" db="EMBL/GenBank/DDBJ databases">
        <title>Luteimonas sp. YD-1 nov., isolated from acidic soil.</title>
        <authorList>
            <person name="Zhou J."/>
        </authorList>
    </citation>
    <scope>NUCLEOTIDE SEQUENCE [LARGE SCALE GENOMIC DNA]</scope>
    <source>
        <strain evidence="3 4">YD-1</strain>
    </source>
</reference>
<evidence type="ECO:0000256" key="1">
    <source>
        <dbReference type="SAM" id="MobiDB-lite"/>
    </source>
</evidence>
<accession>A0A5C5U2K7</accession>
<feature type="compositionally biased region" description="Pro residues" evidence="1">
    <location>
        <begin position="31"/>
        <end position="44"/>
    </location>
</feature>
<organism evidence="3 4">
    <name type="scientific">Luteimonas wenzhouensis</name>
    <dbReference type="NCBI Taxonomy" id="2599615"/>
    <lineage>
        <taxon>Bacteria</taxon>
        <taxon>Pseudomonadati</taxon>
        <taxon>Pseudomonadota</taxon>
        <taxon>Gammaproteobacteria</taxon>
        <taxon>Lysobacterales</taxon>
        <taxon>Lysobacteraceae</taxon>
        <taxon>Luteimonas</taxon>
    </lineage>
</organism>
<evidence type="ECO:0000313" key="4">
    <source>
        <dbReference type="Proteomes" id="UP000315949"/>
    </source>
</evidence>
<evidence type="ECO:0000313" key="3">
    <source>
        <dbReference type="EMBL" id="TWT19610.1"/>
    </source>
</evidence>
<dbReference type="Pfam" id="PF05275">
    <property type="entry name" value="CopB"/>
    <property type="match status" value="1"/>
</dbReference>
<evidence type="ECO:0000256" key="2">
    <source>
        <dbReference type="SAM" id="SignalP"/>
    </source>
</evidence>
<dbReference type="GO" id="GO:0005507">
    <property type="term" value="F:copper ion binding"/>
    <property type="evidence" value="ECO:0007669"/>
    <property type="project" value="InterPro"/>
</dbReference>
<feature type="signal peptide" evidence="2">
    <location>
        <begin position="1"/>
        <end position="22"/>
    </location>
</feature>
<keyword evidence="4" id="KW-1185">Reference proteome</keyword>